<dbReference type="CDD" id="cd02440">
    <property type="entry name" value="AdoMet_MTases"/>
    <property type="match status" value="1"/>
</dbReference>
<evidence type="ECO:0000313" key="5">
    <source>
        <dbReference type="EMBL" id="OSS47921.1"/>
    </source>
</evidence>
<dbReference type="PANTHER" id="PTHR43712">
    <property type="entry name" value="PUTATIVE (AFU_ORTHOLOGUE AFUA_4G14580)-RELATED"/>
    <property type="match status" value="1"/>
</dbReference>
<dbReference type="Gene3D" id="3.40.50.150">
    <property type="entry name" value="Vaccinia Virus protein VP39"/>
    <property type="match status" value="1"/>
</dbReference>
<evidence type="ECO:0000259" key="4">
    <source>
        <dbReference type="Pfam" id="PF00891"/>
    </source>
</evidence>
<keyword evidence="6" id="KW-1185">Reference proteome</keyword>
<keyword evidence="2" id="KW-0808">Transferase</keyword>
<dbReference type="Proteomes" id="UP000193240">
    <property type="component" value="Unassembled WGS sequence"/>
</dbReference>
<dbReference type="SUPFAM" id="SSF53335">
    <property type="entry name" value="S-adenosyl-L-methionine-dependent methyltransferases"/>
    <property type="match status" value="1"/>
</dbReference>
<organism evidence="5 6">
    <name type="scientific">Epicoccum nigrum</name>
    <name type="common">Soil fungus</name>
    <name type="synonym">Epicoccum purpurascens</name>
    <dbReference type="NCBI Taxonomy" id="105696"/>
    <lineage>
        <taxon>Eukaryota</taxon>
        <taxon>Fungi</taxon>
        <taxon>Dikarya</taxon>
        <taxon>Ascomycota</taxon>
        <taxon>Pezizomycotina</taxon>
        <taxon>Dothideomycetes</taxon>
        <taxon>Pleosporomycetidae</taxon>
        <taxon>Pleosporales</taxon>
        <taxon>Pleosporineae</taxon>
        <taxon>Didymellaceae</taxon>
        <taxon>Epicoccum</taxon>
    </lineage>
</organism>
<dbReference type="InterPro" id="IPR016461">
    <property type="entry name" value="COMT-like"/>
</dbReference>
<dbReference type="GO" id="GO:0008171">
    <property type="term" value="F:O-methyltransferase activity"/>
    <property type="evidence" value="ECO:0007669"/>
    <property type="project" value="InterPro"/>
</dbReference>
<accession>A0A1Y2LVP4</accession>
<dbReference type="InterPro" id="IPR001077">
    <property type="entry name" value="COMT_C"/>
</dbReference>
<gene>
    <name evidence="5" type="ORF">B5807_06390</name>
</gene>
<dbReference type="PANTHER" id="PTHR43712:SF5">
    <property type="entry name" value="O-METHYLTRANSFERASE ASQN-RELATED"/>
    <property type="match status" value="1"/>
</dbReference>
<evidence type="ECO:0000256" key="1">
    <source>
        <dbReference type="ARBA" id="ARBA00022603"/>
    </source>
</evidence>
<proteinExistence type="predicted"/>
<dbReference type="GO" id="GO:0032259">
    <property type="term" value="P:methylation"/>
    <property type="evidence" value="ECO:0007669"/>
    <property type="project" value="UniProtKB-KW"/>
</dbReference>
<dbReference type="InterPro" id="IPR029063">
    <property type="entry name" value="SAM-dependent_MTases_sf"/>
</dbReference>
<dbReference type="EMBL" id="KZ107847">
    <property type="protein sequence ID" value="OSS47921.1"/>
    <property type="molecule type" value="Genomic_DNA"/>
</dbReference>
<dbReference type="PROSITE" id="PS51683">
    <property type="entry name" value="SAM_OMT_II"/>
    <property type="match status" value="1"/>
</dbReference>
<dbReference type="OMA" id="GICHETQ"/>
<keyword evidence="3" id="KW-0949">S-adenosyl-L-methionine</keyword>
<reference evidence="5 6" key="1">
    <citation type="journal article" date="2017" name="Genome Announc.">
        <title>Genome sequence of the saprophytic ascomycete Epicoccum nigrum ICMP 19927 strain isolated from New Zealand.</title>
        <authorList>
            <person name="Fokin M."/>
            <person name="Fleetwood D."/>
            <person name="Weir B.S."/>
            <person name="Villas-Boas S.G."/>
        </authorList>
    </citation>
    <scope>NUCLEOTIDE SEQUENCE [LARGE SCALE GENOMIC DNA]</scope>
    <source>
        <strain evidence="5 6">ICMP 19927</strain>
    </source>
</reference>
<keyword evidence="1" id="KW-0489">Methyltransferase</keyword>
<evidence type="ECO:0000256" key="3">
    <source>
        <dbReference type="ARBA" id="ARBA00022691"/>
    </source>
</evidence>
<evidence type="ECO:0000256" key="2">
    <source>
        <dbReference type="ARBA" id="ARBA00022679"/>
    </source>
</evidence>
<dbReference type="AlphaFoldDB" id="A0A1Y2LVP4"/>
<evidence type="ECO:0000313" key="6">
    <source>
        <dbReference type="Proteomes" id="UP000193240"/>
    </source>
</evidence>
<dbReference type="Pfam" id="PF00891">
    <property type="entry name" value="Methyltransf_2"/>
    <property type="match status" value="1"/>
</dbReference>
<dbReference type="InParanoid" id="A0A1Y2LVP4"/>
<protein>
    <recommendedName>
        <fullName evidence="4">O-methyltransferase C-terminal domain-containing protein</fullName>
    </recommendedName>
</protein>
<name>A0A1Y2LVP4_EPING</name>
<feature type="domain" description="O-methyltransferase C-terminal" evidence="4">
    <location>
        <begin position="14"/>
        <end position="209"/>
    </location>
</feature>
<sequence length="234" mass="26820">MEECPGSQDLEKAPYSLAHNTNFSFFDHLATQPDRARHFADSMGFLMNNPALNLKHVFAYDWAQHSEGTVVDIGGSHGNFAFHIAQRFLQMRVIVQDRPEIITTAPVGRWPNIIFETQDFFTTQPHQGADICFMRYILHKWPESYCLRILEALISALGRGSRIVIMDAIVPEPGTLGKLDERRITASYHVMKALLNAREWTEREWRSLIWQVDPIGRMKMAEVLQPKGSRALLL</sequence>